<feature type="region of interest" description="Disordered" evidence="1">
    <location>
        <begin position="19"/>
        <end position="43"/>
    </location>
</feature>
<feature type="region of interest" description="Disordered" evidence="1">
    <location>
        <begin position="273"/>
        <end position="337"/>
    </location>
</feature>
<proteinExistence type="predicted"/>
<feature type="compositionally biased region" description="Basic and acidic residues" evidence="1">
    <location>
        <begin position="298"/>
        <end position="316"/>
    </location>
</feature>
<dbReference type="EMBL" id="PEZV01000011">
    <property type="protein sequence ID" value="PIT97413.1"/>
    <property type="molecule type" value="Genomic_DNA"/>
</dbReference>
<evidence type="ECO:0000313" key="2">
    <source>
        <dbReference type="EMBL" id="PIT97413.1"/>
    </source>
</evidence>
<name>A0A2M6WX80_9BACT</name>
<accession>A0A2M6WX80</accession>
<feature type="compositionally biased region" description="Polar residues" evidence="1">
    <location>
        <begin position="317"/>
        <end position="337"/>
    </location>
</feature>
<gene>
    <name evidence="2" type="ORF">COT77_01510</name>
</gene>
<dbReference type="Proteomes" id="UP000228596">
    <property type="component" value="Unassembled WGS sequence"/>
</dbReference>
<dbReference type="AlphaFoldDB" id="A0A2M6WX80"/>
<feature type="compositionally biased region" description="Polar residues" evidence="1">
    <location>
        <begin position="274"/>
        <end position="290"/>
    </location>
</feature>
<sequence>PEKDERLKGKEDWIVKEQVKADSKEQAETIAQKNGGGRFEPSDKTRLRQALDASEKEFFITHFNAGATSAGPCLGSGAVSVPAGKWLNDSIRENCFGISVSGDRKNIYNPNAFTADQIDAYIKKTQPRSPLNGKGVAFVNAGLKYGVNPGFLLGMANAESSLGMQCLSGTLLVGTNNAFGLTDGSGQTSFRRFSSYEDGILAAASNASSSGYKSLNGTVAEFGLRWCGYETESSGPGVKLSNGTVINYDCKNGKSNWAQEVGSVIDAMIAASPNAGQQRESNSQKPENCPQNPPKAGPSDDRDYQAQVAKEFEAEMSRQNPTMSTDTEGNITDWSGQNLPEGVLNVPGIDESSNGLTHHCNRAAAGMVYLYRTGKQVWSTIGSWLNGLGSTVSILARVGTSVVDKSICASSDNWAEIRHQVIDKKNPVVLATDFGSHRMHYITIVGFVGNRVYFNDDSHFVANGGRGQVVARWIDVNDLNQHLHHSTNGCRFLYATK</sequence>
<feature type="non-terminal residue" evidence="2">
    <location>
        <position position="1"/>
    </location>
</feature>
<organism evidence="2 3">
    <name type="scientific">Candidatus Berkelbacteria bacterium CG10_big_fil_rev_8_21_14_0_10_41_12</name>
    <dbReference type="NCBI Taxonomy" id="1974513"/>
    <lineage>
        <taxon>Bacteria</taxon>
        <taxon>Candidatus Berkelbacteria</taxon>
    </lineage>
</organism>
<reference evidence="3" key="1">
    <citation type="submission" date="2017-09" db="EMBL/GenBank/DDBJ databases">
        <title>Depth-based differentiation of microbial function through sediment-hosted aquifers and enrichment of novel symbionts in the deep terrestrial subsurface.</title>
        <authorList>
            <person name="Probst A.J."/>
            <person name="Ladd B."/>
            <person name="Jarett J.K."/>
            <person name="Geller-Mcgrath D.E."/>
            <person name="Sieber C.M.K."/>
            <person name="Emerson J.B."/>
            <person name="Anantharaman K."/>
            <person name="Thomas B.C."/>
            <person name="Malmstrom R."/>
            <person name="Stieglmeier M."/>
            <person name="Klingl A."/>
            <person name="Woyke T."/>
            <person name="Ryan C.M."/>
            <person name="Banfield J.F."/>
        </authorList>
    </citation>
    <scope>NUCLEOTIDE SEQUENCE [LARGE SCALE GENOMIC DNA]</scope>
</reference>
<protein>
    <submittedName>
        <fullName evidence="2">Uncharacterized protein</fullName>
    </submittedName>
</protein>
<evidence type="ECO:0000256" key="1">
    <source>
        <dbReference type="SAM" id="MobiDB-lite"/>
    </source>
</evidence>
<evidence type="ECO:0000313" key="3">
    <source>
        <dbReference type="Proteomes" id="UP000228596"/>
    </source>
</evidence>
<comment type="caution">
    <text evidence="2">The sequence shown here is derived from an EMBL/GenBank/DDBJ whole genome shotgun (WGS) entry which is preliminary data.</text>
</comment>